<evidence type="ECO:0000313" key="6">
    <source>
        <dbReference type="EMBL" id="VUD74787.1"/>
    </source>
</evidence>
<evidence type="ECO:0000313" key="7">
    <source>
        <dbReference type="Proteomes" id="UP000410984"/>
    </source>
</evidence>
<dbReference type="InterPro" id="IPR046358">
    <property type="entry name" value="Flagellin_C"/>
</dbReference>
<dbReference type="InterPro" id="IPR001029">
    <property type="entry name" value="Flagellin_N"/>
</dbReference>
<comment type="function">
    <text evidence="3">Flagellin is the subunit protein which polymerizes to form the filaments of bacterial flagella.</text>
</comment>
<proteinExistence type="inferred from homology"/>
<evidence type="ECO:0000259" key="4">
    <source>
        <dbReference type="Pfam" id="PF00669"/>
    </source>
</evidence>
<dbReference type="OrthoDB" id="8004955at2"/>
<comment type="similarity">
    <text evidence="1 3">Belongs to the bacterial flagellin family.</text>
</comment>
<accession>A0A509EK93</accession>
<keyword evidence="2 3" id="KW-0975">Bacterial flagellum</keyword>
<evidence type="ECO:0000256" key="1">
    <source>
        <dbReference type="ARBA" id="ARBA00005709"/>
    </source>
</evidence>
<protein>
    <recommendedName>
        <fullName evidence="3">Flagellin</fullName>
    </recommendedName>
</protein>
<comment type="subcellular location">
    <subcellularLocation>
        <location evidence="3">Secreted</location>
    </subcellularLocation>
    <subcellularLocation>
        <location evidence="3">Bacterial flagellum</location>
    </subcellularLocation>
</comment>
<feature type="domain" description="Flagellin C-terminal" evidence="5">
    <location>
        <begin position="269"/>
        <end position="347"/>
    </location>
</feature>
<dbReference type="PANTHER" id="PTHR42792:SF1">
    <property type="entry name" value="FLAGELLAR HOOK-ASSOCIATED PROTEIN 3"/>
    <property type="match status" value="1"/>
</dbReference>
<dbReference type="InterPro" id="IPR001492">
    <property type="entry name" value="Flagellin"/>
</dbReference>
<dbReference type="GO" id="GO:0005198">
    <property type="term" value="F:structural molecule activity"/>
    <property type="evidence" value="ECO:0007669"/>
    <property type="project" value="UniProtKB-UniRule"/>
</dbReference>
<organism evidence="6 7">
    <name type="scientific">Methylobacterium symbioticum</name>
    <dbReference type="NCBI Taxonomy" id="2584084"/>
    <lineage>
        <taxon>Bacteria</taxon>
        <taxon>Pseudomonadati</taxon>
        <taxon>Pseudomonadota</taxon>
        <taxon>Alphaproteobacteria</taxon>
        <taxon>Hyphomicrobiales</taxon>
        <taxon>Methylobacteriaceae</taxon>
        <taxon>Methylobacterium</taxon>
    </lineage>
</organism>
<evidence type="ECO:0000256" key="3">
    <source>
        <dbReference type="RuleBase" id="RU362073"/>
    </source>
</evidence>
<sequence>MMTTSFISSLSFWNAPRSGLSRLQADLATANAEASSLRHADLGLTLGTGVARSLGLRQGTDEIAALKDSNGVAALRLSTSQSALSQIQKAADAMSAAIAGLPSGGRAATAETAGASNLDALLAGLNASAGGQYVFGGTNTRESPIPEGRAAAIKAAVAAAFQTAFNTAPGSAGAASITPAQMQAFLSDSGPVAALFSDAAWQADVSQASSRTPSARISLSETVTIGVSANAAPFRTVAMAYAIASATGLSGLSAETQDAATGRILGLLSTASGGLVAQQADLGRPQAKVTAADPRLDGQAKLLTGEINRLESVDPAEAKSRIDALSTQMQISYALTAQLRQLSLVSFIS</sequence>
<dbReference type="AlphaFoldDB" id="A0A509EK93"/>
<dbReference type="NCBIfam" id="NF004669">
    <property type="entry name" value="PRK06008.1"/>
    <property type="match status" value="1"/>
</dbReference>
<feature type="domain" description="Flagellin N-terminal" evidence="4">
    <location>
        <begin position="8"/>
        <end position="140"/>
    </location>
</feature>
<dbReference type="Gene3D" id="1.20.1330.10">
    <property type="entry name" value="f41 fragment of flagellin, N-terminal domain"/>
    <property type="match status" value="1"/>
</dbReference>
<dbReference type="RefSeq" id="WP_142586047.1">
    <property type="nucleotide sequence ID" value="NZ_CABFPH010000157.1"/>
</dbReference>
<reference evidence="6 7" key="1">
    <citation type="submission" date="2019-06" db="EMBL/GenBank/DDBJ databases">
        <authorList>
            <person name="Rodrigo-Torres L."/>
            <person name="Arahal R. D."/>
            <person name="Lucena T."/>
        </authorList>
    </citation>
    <scope>NUCLEOTIDE SEQUENCE [LARGE SCALE GENOMIC DNA]</scope>
    <source>
        <strain evidence="6 7">SB0023/3</strain>
    </source>
</reference>
<gene>
    <name evidence="6" type="ORF">MET9862_05420</name>
</gene>
<keyword evidence="3" id="KW-0964">Secreted</keyword>
<dbReference type="Proteomes" id="UP000410984">
    <property type="component" value="Unassembled WGS sequence"/>
</dbReference>
<keyword evidence="7" id="KW-1185">Reference proteome</keyword>
<dbReference type="GO" id="GO:0009288">
    <property type="term" value="C:bacterial-type flagellum"/>
    <property type="evidence" value="ECO:0007669"/>
    <property type="project" value="UniProtKB-SubCell"/>
</dbReference>
<dbReference type="EMBL" id="CABFPH010000157">
    <property type="protein sequence ID" value="VUD74787.1"/>
    <property type="molecule type" value="Genomic_DNA"/>
</dbReference>
<dbReference type="GO" id="GO:0005576">
    <property type="term" value="C:extracellular region"/>
    <property type="evidence" value="ECO:0007669"/>
    <property type="project" value="UniProtKB-SubCell"/>
</dbReference>
<dbReference type="PANTHER" id="PTHR42792">
    <property type="entry name" value="FLAGELLIN"/>
    <property type="match status" value="1"/>
</dbReference>
<name>A0A509EK93_9HYPH</name>
<dbReference type="SUPFAM" id="SSF64518">
    <property type="entry name" value="Phase 1 flagellin"/>
    <property type="match status" value="1"/>
</dbReference>
<evidence type="ECO:0000259" key="5">
    <source>
        <dbReference type="Pfam" id="PF00700"/>
    </source>
</evidence>
<dbReference type="Pfam" id="PF00700">
    <property type="entry name" value="Flagellin_C"/>
    <property type="match status" value="1"/>
</dbReference>
<dbReference type="Pfam" id="PF00669">
    <property type="entry name" value="Flagellin_N"/>
    <property type="match status" value="1"/>
</dbReference>
<evidence type="ECO:0000256" key="2">
    <source>
        <dbReference type="ARBA" id="ARBA00023143"/>
    </source>
</evidence>